<reference evidence="3" key="2">
    <citation type="submission" date="2022-01" db="EMBL/GenBank/DDBJ databases">
        <authorList>
            <person name="Yamashiro T."/>
            <person name="Shiraishi A."/>
            <person name="Satake H."/>
            <person name="Nakayama K."/>
        </authorList>
    </citation>
    <scope>NUCLEOTIDE SEQUENCE</scope>
</reference>
<protein>
    <recommendedName>
        <fullName evidence="2">Retrotransposon gag domain-containing protein</fullName>
    </recommendedName>
</protein>
<comment type="caution">
    <text evidence="3">The sequence shown here is derived from an EMBL/GenBank/DDBJ whole genome shotgun (WGS) entry which is preliminary data.</text>
</comment>
<dbReference type="PANTHER" id="PTHR33223:SF11">
    <property type="entry name" value="ELEMENT PROTEIN, PUTATIVE-RELATED"/>
    <property type="match status" value="1"/>
</dbReference>
<evidence type="ECO:0000313" key="4">
    <source>
        <dbReference type="Proteomes" id="UP001151760"/>
    </source>
</evidence>
<dbReference type="InterPro" id="IPR005162">
    <property type="entry name" value="Retrotrans_gag_dom"/>
</dbReference>
<dbReference type="Pfam" id="PF03732">
    <property type="entry name" value="Retrotrans_gag"/>
    <property type="match status" value="1"/>
</dbReference>
<feature type="compositionally biased region" description="Basic and acidic residues" evidence="1">
    <location>
        <begin position="91"/>
        <end position="109"/>
    </location>
</feature>
<dbReference type="Proteomes" id="UP001151760">
    <property type="component" value="Unassembled WGS sequence"/>
</dbReference>
<gene>
    <name evidence="3" type="ORF">Tco_0801494</name>
</gene>
<feature type="region of interest" description="Disordered" evidence="1">
    <location>
        <begin position="64"/>
        <end position="110"/>
    </location>
</feature>
<accession>A0ABQ4ZYE8</accession>
<dbReference type="EMBL" id="BQNB010011737">
    <property type="protein sequence ID" value="GJS94526.1"/>
    <property type="molecule type" value="Genomic_DNA"/>
</dbReference>
<organism evidence="3 4">
    <name type="scientific">Tanacetum coccineum</name>
    <dbReference type="NCBI Taxonomy" id="301880"/>
    <lineage>
        <taxon>Eukaryota</taxon>
        <taxon>Viridiplantae</taxon>
        <taxon>Streptophyta</taxon>
        <taxon>Embryophyta</taxon>
        <taxon>Tracheophyta</taxon>
        <taxon>Spermatophyta</taxon>
        <taxon>Magnoliopsida</taxon>
        <taxon>eudicotyledons</taxon>
        <taxon>Gunneridae</taxon>
        <taxon>Pentapetalae</taxon>
        <taxon>asterids</taxon>
        <taxon>campanulids</taxon>
        <taxon>Asterales</taxon>
        <taxon>Asteraceae</taxon>
        <taxon>Asteroideae</taxon>
        <taxon>Anthemideae</taxon>
        <taxon>Anthemidinae</taxon>
        <taxon>Tanacetum</taxon>
    </lineage>
</organism>
<sequence>MSMMANATPIVTTVTKTTNKEKASDAAPRVNIQDFCEEHYEDILPIIMEKARCEKRKEVQTRLNFRENSKRTRRERENSLNSRAENSPARFHPERSKTRGRERRDDRNVFSRLSHRRKSVHERLSDTWCHMFNSTLIGATRVWFDELPPGYKGLKAAFLAYFMQQKKYVKDPVEIHNIKQRDGETIEDFMECFKVETGRMKGAPEYMRISGFMHGVNNPELTKRLNEHVPKTMEEMMTITISFIRGEVAAASKKKGHLSWKSQDYSKRQATELKSDFRSQPREGRGSSRFTPHIKTPKEIVTFHIFRLFTTLINSVIYF</sequence>
<feature type="domain" description="Retrotransposon gag" evidence="2">
    <location>
        <begin position="131"/>
        <end position="217"/>
    </location>
</feature>
<evidence type="ECO:0000313" key="3">
    <source>
        <dbReference type="EMBL" id="GJS94526.1"/>
    </source>
</evidence>
<feature type="compositionally biased region" description="Basic and acidic residues" evidence="1">
    <location>
        <begin position="64"/>
        <end position="78"/>
    </location>
</feature>
<evidence type="ECO:0000259" key="2">
    <source>
        <dbReference type="Pfam" id="PF03732"/>
    </source>
</evidence>
<feature type="compositionally biased region" description="Basic and acidic residues" evidence="1">
    <location>
        <begin position="271"/>
        <end position="286"/>
    </location>
</feature>
<feature type="region of interest" description="Disordered" evidence="1">
    <location>
        <begin position="271"/>
        <end position="291"/>
    </location>
</feature>
<keyword evidence="4" id="KW-1185">Reference proteome</keyword>
<proteinExistence type="predicted"/>
<name>A0ABQ4ZYE8_9ASTR</name>
<dbReference type="PANTHER" id="PTHR33223">
    <property type="entry name" value="CCHC-TYPE DOMAIN-CONTAINING PROTEIN"/>
    <property type="match status" value="1"/>
</dbReference>
<evidence type="ECO:0000256" key="1">
    <source>
        <dbReference type="SAM" id="MobiDB-lite"/>
    </source>
</evidence>
<reference evidence="3" key="1">
    <citation type="journal article" date="2022" name="Int. J. Mol. Sci.">
        <title>Draft Genome of Tanacetum Coccineum: Genomic Comparison of Closely Related Tanacetum-Family Plants.</title>
        <authorList>
            <person name="Yamashiro T."/>
            <person name="Shiraishi A."/>
            <person name="Nakayama K."/>
            <person name="Satake H."/>
        </authorList>
    </citation>
    <scope>NUCLEOTIDE SEQUENCE</scope>
</reference>